<reference evidence="3" key="1">
    <citation type="submission" date="2015-09" db="EMBL/GenBank/DDBJ databases">
        <authorList>
            <person name="Bertelli C."/>
        </authorList>
    </citation>
    <scope>NUCLEOTIDE SEQUENCE [LARGE SCALE GENOMIC DNA]</scope>
    <source>
        <strain evidence="3">KNic</strain>
    </source>
</reference>
<accession>A0A0U5JEV9</accession>
<dbReference type="InterPro" id="IPR013783">
    <property type="entry name" value="Ig-like_fold"/>
</dbReference>
<protein>
    <submittedName>
        <fullName evidence="2">Uncharacterized protein</fullName>
    </submittedName>
</protein>
<evidence type="ECO:0000313" key="3">
    <source>
        <dbReference type="Proteomes" id="UP000069902"/>
    </source>
</evidence>
<sequence>MKRSSRSLIYMSLLVCLWLPSIVFGEWLGPVDLFTGEIVENPVVGIDAAGNGVILASVSDGSDFYAKTAQLIQGAPANITAFPSFGTNQLQNAISVNANGSATAVWIELSNATSNSFLRSSILNHNAWSTPTFLSNPILNDVQSFYPPNVYLDSSNSALALWATQDTNYAIQENRYNSFWQGASTLFNSSELTTRPALAGSPSGQAIAIWYNDSPSTIRTAYFNGTAWNVTETIYTDVTPNGLPITAASLNASNQGIIIWINDSNNGLSSASFINGAFGIQQLVYAPLATESIEAARVIIDSAGNAIALWIVEDLLTATFTIRASRHSNGLWGTPTILESIMMESTCLGCPNIGVDGLGNAYAVWELNDAEGKGAVFYNYYDSATNNWLPASLRLSPSGFSALSPRLSMNALGGAILTWTLENFTNQIAQAVYIPNRLPPPPPPPPPPPGSPLPARHFHGKQIKNHFLSQTEFVNILKWSSSKDASIIAYNLSRNGALIASIPANCSLTYRDRDRKKNKRDFYQLTAVNAEGEQSVPLNLTLP</sequence>
<dbReference type="Proteomes" id="UP000069902">
    <property type="component" value="Chromosome cPNK"/>
</dbReference>
<dbReference type="InParanoid" id="A0A0U5JEV9"/>
<evidence type="ECO:0000256" key="1">
    <source>
        <dbReference type="SAM" id="MobiDB-lite"/>
    </source>
</evidence>
<feature type="region of interest" description="Disordered" evidence="1">
    <location>
        <begin position="436"/>
        <end position="456"/>
    </location>
</feature>
<dbReference type="STRING" id="389348.PNK_0667"/>
<gene>
    <name evidence="2" type="ORF">PNK_0667</name>
</gene>
<dbReference type="AlphaFoldDB" id="A0A0U5JEV9"/>
<dbReference type="EMBL" id="LN879502">
    <property type="protein sequence ID" value="CUI16294.1"/>
    <property type="molecule type" value="Genomic_DNA"/>
</dbReference>
<dbReference type="KEGG" id="pnl:PNK_0667"/>
<name>A0A0U5JEV9_9BACT</name>
<keyword evidence="3" id="KW-1185">Reference proteome</keyword>
<dbReference type="Gene3D" id="2.60.40.10">
    <property type="entry name" value="Immunoglobulins"/>
    <property type="match status" value="1"/>
</dbReference>
<organism evidence="2 3">
    <name type="scientific">Candidatus Protochlamydia naegleriophila</name>
    <dbReference type="NCBI Taxonomy" id="389348"/>
    <lineage>
        <taxon>Bacteria</taxon>
        <taxon>Pseudomonadati</taxon>
        <taxon>Chlamydiota</taxon>
        <taxon>Chlamydiia</taxon>
        <taxon>Parachlamydiales</taxon>
        <taxon>Parachlamydiaceae</taxon>
        <taxon>Candidatus Protochlamydia</taxon>
    </lineage>
</organism>
<evidence type="ECO:0000313" key="2">
    <source>
        <dbReference type="EMBL" id="CUI16294.1"/>
    </source>
</evidence>
<proteinExistence type="predicted"/>
<dbReference type="PATRIC" id="fig|389348.3.peg.729"/>
<feature type="compositionally biased region" description="Pro residues" evidence="1">
    <location>
        <begin position="437"/>
        <end position="452"/>
    </location>
</feature>